<dbReference type="AlphaFoldDB" id="H3KER4"/>
<evidence type="ECO:0000256" key="7">
    <source>
        <dbReference type="SAM" id="Phobius"/>
    </source>
</evidence>
<keyword evidence="4 7" id="KW-0812">Transmembrane</keyword>
<dbReference type="HOGENOM" id="CLU_076847_2_0_4"/>
<accession>H3KER4</accession>
<dbReference type="Proteomes" id="UP000004956">
    <property type="component" value="Unassembled WGS sequence"/>
</dbReference>
<dbReference type="STRING" id="762967.HMPREF9440_01229"/>
<dbReference type="RefSeq" id="WP_008542095.1">
    <property type="nucleotide sequence ID" value="NZ_JH604951.1"/>
</dbReference>
<feature type="transmembrane region" description="Helical" evidence="7">
    <location>
        <begin position="104"/>
        <end position="122"/>
    </location>
</feature>
<dbReference type="GO" id="GO:0005886">
    <property type="term" value="C:plasma membrane"/>
    <property type="evidence" value="ECO:0007669"/>
    <property type="project" value="UniProtKB-ARBA"/>
</dbReference>
<keyword evidence="9" id="KW-1185">Reference proteome</keyword>
<feature type="transmembrane region" description="Helical" evidence="7">
    <location>
        <begin position="63"/>
        <end position="84"/>
    </location>
</feature>
<comment type="subcellular location">
    <subcellularLocation>
        <location evidence="1">Membrane</location>
        <topology evidence="1">Multi-pass membrane protein</topology>
    </subcellularLocation>
</comment>
<evidence type="ECO:0000313" key="9">
    <source>
        <dbReference type="Proteomes" id="UP000004956"/>
    </source>
</evidence>
<keyword evidence="5 7" id="KW-1133">Transmembrane helix</keyword>
<feature type="transmembrane region" description="Helical" evidence="7">
    <location>
        <begin position="231"/>
        <end position="253"/>
    </location>
</feature>
<reference evidence="8 9" key="1">
    <citation type="submission" date="2011-11" db="EMBL/GenBank/DDBJ databases">
        <authorList>
            <person name="Weinstock G."/>
            <person name="Sodergren E."/>
            <person name="Clifton S."/>
            <person name="Fulton L."/>
            <person name="Fulton B."/>
            <person name="Courtney L."/>
            <person name="Fronick C."/>
            <person name="Harrison M."/>
            <person name="Strong C."/>
            <person name="Farmer C."/>
            <person name="Delahaunty K."/>
            <person name="Markovic C."/>
            <person name="Hall O."/>
            <person name="Minx P."/>
            <person name="Tomlinson C."/>
            <person name="Mitreva M."/>
            <person name="Hou S."/>
            <person name="Chen J."/>
            <person name="Wollam A."/>
            <person name="Pepin K.H."/>
            <person name="Johnson M."/>
            <person name="Bhonagiri V."/>
            <person name="Zhang X."/>
            <person name="Suruliraj S."/>
            <person name="Warren W."/>
            <person name="Chinwalla A."/>
            <person name="Mardis E.R."/>
            <person name="Wilson R.K."/>
        </authorList>
    </citation>
    <scope>NUCLEOTIDE SEQUENCE [LARGE SCALE GENOMIC DNA]</scope>
    <source>
        <strain evidence="8 9">YIT 11816</strain>
    </source>
</reference>
<evidence type="ECO:0000313" key="8">
    <source>
        <dbReference type="EMBL" id="EHY31385.1"/>
    </source>
</evidence>
<keyword evidence="6 7" id="KW-0472">Membrane</keyword>
<dbReference type="PANTHER" id="PTHR34857:SF2">
    <property type="entry name" value="SLL0384 PROTEIN"/>
    <property type="match status" value="1"/>
</dbReference>
<evidence type="ECO:0000256" key="2">
    <source>
        <dbReference type="ARBA" id="ARBA00008564"/>
    </source>
</evidence>
<comment type="caution">
    <text evidence="8">The sequence shown here is derived from an EMBL/GenBank/DDBJ whole genome shotgun (WGS) entry which is preliminary data.</text>
</comment>
<dbReference type="PANTHER" id="PTHR34857">
    <property type="entry name" value="SLL0384 PROTEIN"/>
    <property type="match status" value="1"/>
</dbReference>
<gene>
    <name evidence="8" type="ORF">HMPREF9440_01229</name>
</gene>
<evidence type="ECO:0000256" key="1">
    <source>
        <dbReference type="ARBA" id="ARBA00004141"/>
    </source>
</evidence>
<comment type="similarity">
    <text evidence="2">Belongs to the CbiQ family.</text>
</comment>
<proteinExistence type="inferred from homology"/>
<evidence type="ECO:0000256" key="4">
    <source>
        <dbReference type="ARBA" id="ARBA00022692"/>
    </source>
</evidence>
<feature type="transmembrane region" description="Helical" evidence="7">
    <location>
        <begin position="134"/>
        <end position="154"/>
    </location>
</feature>
<organism evidence="8 9">
    <name type="scientific">Sutterella parvirubra YIT 11816</name>
    <dbReference type="NCBI Taxonomy" id="762967"/>
    <lineage>
        <taxon>Bacteria</taxon>
        <taxon>Pseudomonadati</taxon>
        <taxon>Pseudomonadota</taxon>
        <taxon>Betaproteobacteria</taxon>
        <taxon>Burkholderiales</taxon>
        <taxon>Sutterellaceae</taxon>
        <taxon>Sutterella</taxon>
    </lineage>
</organism>
<sequence>MRALFAEGAAETSVLRHLDARTKLGVTAAAAVLTVSSGGFVGQAVLFAATFIYALLLKRPVLLALLYALMAAMMALATGCAFLIESWVPGIGGLTVKSLVIPFMRGASMMNAVMVLALTTRVEDLLGTLERMRLPFIFFLPTAVMLRFIPTFTNDIRQIWETLRIRGWAMGPEMLTLHPLLSARLLLVPILFRALKSSETLGIASELKGLGTGERTVMPQGRTLTSLDARVVAAAVTTTILVVLAEVFFRNVLMLGTEVSMP</sequence>
<dbReference type="InterPro" id="IPR051611">
    <property type="entry name" value="ECF_transporter_component"/>
</dbReference>
<protein>
    <submittedName>
        <fullName evidence="8">Cobalt transport protein</fullName>
    </submittedName>
</protein>
<dbReference type="PATRIC" id="fig|762967.3.peg.971"/>
<dbReference type="InterPro" id="IPR003339">
    <property type="entry name" value="ABC/ECF_trnsptr_transmembrane"/>
</dbReference>
<feature type="transmembrane region" description="Helical" evidence="7">
    <location>
        <begin position="28"/>
        <end position="56"/>
    </location>
</feature>
<evidence type="ECO:0000256" key="5">
    <source>
        <dbReference type="ARBA" id="ARBA00022989"/>
    </source>
</evidence>
<dbReference type="EMBL" id="AFBQ01000170">
    <property type="protein sequence ID" value="EHY31385.1"/>
    <property type="molecule type" value="Genomic_DNA"/>
</dbReference>
<dbReference type="CDD" id="cd16914">
    <property type="entry name" value="EcfT"/>
    <property type="match status" value="1"/>
</dbReference>
<evidence type="ECO:0000256" key="6">
    <source>
        <dbReference type="ARBA" id="ARBA00023136"/>
    </source>
</evidence>
<evidence type="ECO:0000256" key="3">
    <source>
        <dbReference type="ARBA" id="ARBA00022475"/>
    </source>
</evidence>
<dbReference type="Pfam" id="PF02361">
    <property type="entry name" value="CbiQ"/>
    <property type="match status" value="1"/>
</dbReference>
<dbReference type="OrthoDB" id="5422272at2"/>
<name>H3KER4_9BURK</name>
<keyword evidence="3" id="KW-1003">Cell membrane</keyword>